<reference evidence="2" key="1">
    <citation type="submission" date="2021-12" db="EMBL/GenBank/DDBJ databases">
        <title>Comparative genomics, transcriptomics and evolutionary studies reveal genomic signatures of adaptation to plant cell wall in hemibiotrophic fungi.</title>
        <authorList>
            <consortium name="DOE Joint Genome Institute"/>
            <person name="Baroncelli R."/>
            <person name="Diaz J.F."/>
            <person name="Benocci T."/>
            <person name="Peng M."/>
            <person name="Battaglia E."/>
            <person name="Haridas S."/>
            <person name="Andreopoulos W."/>
            <person name="Labutti K."/>
            <person name="Pangilinan J."/>
            <person name="Floch G.L."/>
            <person name="Makela M.R."/>
            <person name="Henrissat B."/>
            <person name="Grigoriev I.V."/>
            <person name="Crouch J.A."/>
            <person name="De Vries R.P."/>
            <person name="Sukno S.A."/>
            <person name="Thon M.R."/>
        </authorList>
    </citation>
    <scope>NUCLEOTIDE SEQUENCE</scope>
    <source>
        <strain evidence="2">CBS 112980</strain>
    </source>
</reference>
<feature type="transmembrane region" description="Helical" evidence="1">
    <location>
        <begin position="52"/>
        <end position="71"/>
    </location>
</feature>
<comment type="caution">
    <text evidence="2">The sequence shown here is derived from an EMBL/GenBank/DDBJ whole genome shotgun (WGS) entry which is preliminary data.</text>
</comment>
<organism evidence="2 3">
    <name type="scientific">Glomerella acutata</name>
    <name type="common">Colletotrichum acutatum</name>
    <dbReference type="NCBI Taxonomy" id="27357"/>
    <lineage>
        <taxon>Eukaryota</taxon>
        <taxon>Fungi</taxon>
        <taxon>Dikarya</taxon>
        <taxon>Ascomycota</taxon>
        <taxon>Pezizomycotina</taxon>
        <taxon>Sordariomycetes</taxon>
        <taxon>Hypocreomycetidae</taxon>
        <taxon>Glomerellales</taxon>
        <taxon>Glomerellaceae</taxon>
        <taxon>Colletotrichum</taxon>
        <taxon>Colletotrichum acutatum species complex</taxon>
    </lineage>
</organism>
<dbReference type="GeneID" id="85393912"/>
<keyword evidence="1" id="KW-0472">Membrane</keyword>
<dbReference type="EMBL" id="JAHMHS010000005">
    <property type="protein sequence ID" value="KAK1730923.1"/>
    <property type="molecule type" value="Genomic_DNA"/>
</dbReference>
<evidence type="ECO:0000313" key="2">
    <source>
        <dbReference type="EMBL" id="KAK1730923.1"/>
    </source>
</evidence>
<protein>
    <submittedName>
        <fullName evidence="2">Uncharacterized protein</fullName>
    </submittedName>
</protein>
<keyword evidence="1" id="KW-0812">Transmembrane</keyword>
<dbReference type="Proteomes" id="UP001244207">
    <property type="component" value="Unassembled WGS sequence"/>
</dbReference>
<sequence length="144" mass="15370">MTLVKLTYGHLEADILTHRGQSETCRCRSSSNLVAFGSYRGSDHIEPELTETLLPILIVILILVLVLRIVLTELGHLEVGSGSVSGAEGGWVPSSNVVGVGVGAGAGVDAGVRALVARNHCQSRLFWETHESEYDASQCLSCPR</sequence>
<evidence type="ECO:0000256" key="1">
    <source>
        <dbReference type="SAM" id="Phobius"/>
    </source>
</evidence>
<dbReference type="RefSeq" id="XP_060370978.1">
    <property type="nucleotide sequence ID" value="XM_060510013.1"/>
</dbReference>
<dbReference type="AlphaFoldDB" id="A0AAD8XP90"/>
<gene>
    <name evidence="2" type="ORF">BDZ83DRAFT_646798</name>
</gene>
<proteinExistence type="predicted"/>
<keyword evidence="3" id="KW-1185">Reference proteome</keyword>
<accession>A0AAD8XP90</accession>
<name>A0AAD8XP90_GLOAC</name>
<keyword evidence="1" id="KW-1133">Transmembrane helix</keyword>
<evidence type="ECO:0000313" key="3">
    <source>
        <dbReference type="Proteomes" id="UP001244207"/>
    </source>
</evidence>